<feature type="domain" description="Aminoglycoside phosphotransferase" evidence="1">
    <location>
        <begin position="65"/>
        <end position="243"/>
    </location>
</feature>
<dbReference type="InterPro" id="IPR011009">
    <property type="entry name" value="Kinase-like_dom_sf"/>
</dbReference>
<protein>
    <recommendedName>
        <fullName evidence="1">Aminoglycoside phosphotransferase domain-containing protein</fullName>
    </recommendedName>
</protein>
<proteinExistence type="predicted"/>
<dbReference type="RefSeq" id="WP_183466458.1">
    <property type="nucleotide sequence ID" value="NZ_JACHVU010000001.1"/>
</dbReference>
<sequence length="309" mass="33679">MKTLSPEDLAERTRRAGQAAIDAARDLGLGVDRARVLHDVFSVVVHLEPEPVVARIPVVLTASTDPERQEARQQRELDVAAWLDTQGVPVVPPSPRVPRAPVRRDGFSLTFWELAELAEDHEPYRGVGFDHSARLHAALAGYPGELPFLTPFTEGLPDMMAGLDSADILTAEEVDRARSEFEALQAILGDRDTFLAAFPGVTVQPIQGDAPSHNVIRTTAGIRFSDFEDACCGPVEWDLAMLGPQAVADYEQAAREFGLRRTDPEVQRVLDHARRLQFVACVTLIPALPLLAGGLSAALDEWRAAPVFG</sequence>
<dbReference type="InterPro" id="IPR002575">
    <property type="entry name" value="Aminoglycoside_PTrfase"/>
</dbReference>
<organism evidence="2 3">
    <name type="scientific">Mycolicibacterium iranicum</name>
    <name type="common">Mycobacterium iranicum</name>
    <dbReference type="NCBI Taxonomy" id="912594"/>
    <lineage>
        <taxon>Bacteria</taxon>
        <taxon>Bacillati</taxon>
        <taxon>Actinomycetota</taxon>
        <taxon>Actinomycetes</taxon>
        <taxon>Mycobacteriales</taxon>
        <taxon>Mycobacteriaceae</taxon>
        <taxon>Mycolicibacterium</taxon>
    </lineage>
</organism>
<comment type="caution">
    <text evidence="2">The sequence shown here is derived from an EMBL/GenBank/DDBJ whole genome shotgun (WGS) entry which is preliminary data.</text>
</comment>
<keyword evidence="3" id="KW-1185">Reference proteome</keyword>
<reference evidence="2 3" key="1">
    <citation type="submission" date="2020-08" db="EMBL/GenBank/DDBJ databases">
        <title>The Agave Microbiome: Exploring the role of microbial communities in plant adaptations to desert environments.</title>
        <authorList>
            <person name="Partida-Martinez L.P."/>
        </authorList>
    </citation>
    <scope>NUCLEOTIDE SEQUENCE [LARGE SCALE GENOMIC DNA]</scope>
    <source>
        <strain evidence="2 3">AT2.18</strain>
    </source>
</reference>
<gene>
    <name evidence="2" type="ORF">FHR72_000671</name>
</gene>
<evidence type="ECO:0000313" key="2">
    <source>
        <dbReference type="EMBL" id="MBB2989214.1"/>
    </source>
</evidence>
<dbReference type="SUPFAM" id="SSF56112">
    <property type="entry name" value="Protein kinase-like (PK-like)"/>
    <property type="match status" value="1"/>
</dbReference>
<name>A0A839Q2R1_MYCIR</name>
<evidence type="ECO:0000259" key="1">
    <source>
        <dbReference type="Pfam" id="PF01636"/>
    </source>
</evidence>
<dbReference type="Proteomes" id="UP000550501">
    <property type="component" value="Unassembled WGS sequence"/>
</dbReference>
<dbReference type="AlphaFoldDB" id="A0A839Q2R1"/>
<dbReference type="Pfam" id="PF01636">
    <property type="entry name" value="APH"/>
    <property type="match status" value="1"/>
</dbReference>
<accession>A0A839Q2R1</accession>
<evidence type="ECO:0000313" key="3">
    <source>
        <dbReference type="Proteomes" id="UP000550501"/>
    </source>
</evidence>
<dbReference type="EMBL" id="JACHVU010000001">
    <property type="protein sequence ID" value="MBB2989214.1"/>
    <property type="molecule type" value="Genomic_DNA"/>
</dbReference>